<feature type="chain" id="PRO_5036972865" evidence="1">
    <location>
        <begin position="26"/>
        <end position="349"/>
    </location>
</feature>
<dbReference type="Proteomes" id="UP000703315">
    <property type="component" value="Unassembled WGS sequence"/>
</dbReference>
<reference evidence="3" key="1">
    <citation type="journal article" date="2021" name="PeerJ">
        <title>Extensive microbial diversity within the chicken gut microbiome revealed by metagenomics and culture.</title>
        <authorList>
            <person name="Gilroy R."/>
            <person name="Ravi A."/>
            <person name="Getino M."/>
            <person name="Pursley I."/>
            <person name="Horton D.L."/>
            <person name="Alikhan N.F."/>
            <person name="Baker D."/>
            <person name="Gharbi K."/>
            <person name="Hall N."/>
            <person name="Watson M."/>
            <person name="Adriaenssens E.M."/>
            <person name="Foster-Nyarko E."/>
            <person name="Jarju S."/>
            <person name="Secka A."/>
            <person name="Antonio M."/>
            <person name="Oren A."/>
            <person name="Chaudhuri R.R."/>
            <person name="La Ragione R."/>
            <person name="Hildebrand F."/>
            <person name="Pallen M.J."/>
        </authorList>
    </citation>
    <scope>NUCLEOTIDE SEQUENCE</scope>
    <source>
        <strain evidence="3">ChiHjej13B12-14962</strain>
    </source>
</reference>
<evidence type="ECO:0000256" key="1">
    <source>
        <dbReference type="SAM" id="SignalP"/>
    </source>
</evidence>
<dbReference type="Pfam" id="PF00932">
    <property type="entry name" value="LTD"/>
    <property type="match status" value="1"/>
</dbReference>
<dbReference type="SUPFAM" id="SSF74853">
    <property type="entry name" value="Lamin A/C globular tail domain"/>
    <property type="match status" value="1"/>
</dbReference>
<keyword evidence="1" id="KW-0732">Signal</keyword>
<sequence length="349" mass="36496">MRTSNLWRTTLLSGLALGLAASALAAPAAATTITPNTPLVINEVIQNNDQIDDAIELFNTGSDPIDLSGWALSDDKNTMTIADGTVIDAGQYLAITTDDDTLPDKFGLGKNDEANIHTPDGVLVDHFAWEGHQPTSYGRCPDGTGDFGVTVEATPGAANACTASSVGNVGSGTALMSSRLLRLAGLDVATENGLPSVSSVTMKPLGLNDGIIALTEGSVDVLFWSGGVPTAAIAQANEITQLNMLDLSGFLPELRQEYGIVYDSVLVPANSYAGIDATRTIGVPNLLLCRTDLAESIVEHTVNLLVEHADELVPHSSAGVQFLSPEMLINTADIPLHPGVVKAYRKLHG</sequence>
<dbReference type="SUPFAM" id="SSF53850">
    <property type="entry name" value="Periplasmic binding protein-like II"/>
    <property type="match status" value="1"/>
</dbReference>
<organism evidence="3 4">
    <name type="scientific">Enteractinococcus helveticum</name>
    <dbReference type="NCBI Taxonomy" id="1837282"/>
    <lineage>
        <taxon>Bacteria</taxon>
        <taxon>Bacillati</taxon>
        <taxon>Actinomycetota</taxon>
        <taxon>Actinomycetes</taxon>
        <taxon>Micrococcales</taxon>
        <taxon>Micrococcaceae</taxon>
    </lineage>
</organism>
<dbReference type="InterPro" id="IPR001322">
    <property type="entry name" value="Lamin_tail_dom"/>
</dbReference>
<dbReference type="PANTHER" id="PTHR42941">
    <property type="entry name" value="SLL1037 PROTEIN"/>
    <property type="match status" value="1"/>
</dbReference>
<evidence type="ECO:0000313" key="3">
    <source>
        <dbReference type="EMBL" id="HJF15369.1"/>
    </source>
</evidence>
<name>A0A921K9S1_9MICC</name>
<dbReference type="AlphaFoldDB" id="A0A921K9S1"/>
<accession>A0A921K9S1</accession>
<dbReference type="PANTHER" id="PTHR42941:SF1">
    <property type="entry name" value="SLL1037 PROTEIN"/>
    <property type="match status" value="1"/>
</dbReference>
<evidence type="ECO:0000313" key="4">
    <source>
        <dbReference type="Proteomes" id="UP000703315"/>
    </source>
</evidence>
<feature type="signal peptide" evidence="1">
    <location>
        <begin position="1"/>
        <end position="25"/>
    </location>
</feature>
<dbReference type="RefSeq" id="WP_303907378.1">
    <property type="nucleotide sequence ID" value="NZ_DYXC01000129.1"/>
</dbReference>
<dbReference type="NCBIfam" id="TIGR02122">
    <property type="entry name" value="TRAP_TAXI"/>
    <property type="match status" value="1"/>
</dbReference>
<evidence type="ECO:0000259" key="2">
    <source>
        <dbReference type="PROSITE" id="PS51841"/>
    </source>
</evidence>
<reference evidence="3" key="2">
    <citation type="submission" date="2021-09" db="EMBL/GenBank/DDBJ databases">
        <authorList>
            <person name="Gilroy R."/>
        </authorList>
    </citation>
    <scope>NUCLEOTIDE SEQUENCE</scope>
    <source>
        <strain evidence="3">ChiHjej13B12-14962</strain>
    </source>
</reference>
<dbReference type="Pfam" id="PF16868">
    <property type="entry name" value="NMT1_3"/>
    <property type="match status" value="1"/>
</dbReference>
<dbReference type="Gene3D" id="3.40.190.10">
    <property type="entry name" value="Periplasmic binding protein-like II"/>
    <property type="match status" value="1"/>
</dbReference>
<dbReference type="InterPro" id="IPR036415">
    <property type="entry name" value="Lamin_tail_dom_sf"/>
</dbReference>
<dbReference type="EMBL" id="DYXC01000129">
    <property type="protein sequence ID" value="HJF15369.1"/>
    <property type="molecule type" value="Genomic_DNA"/>
</dbReference>
<protein>
    <submittedName>
        <fullName evidence="3">TAXI family TRAP transporter solute-binding subunit</fullName>
    </submittedName>
</protein>
<proteinExistence type="predicted"/>
<dbReference type="PROSITE" id="PS51841">
    <property type="entry name" value="LTD"/>
    <property type="match status" value="1"/>
</dbReference>
<feature type="domain" description="LTD" evidence="2">
    <location>
        <begin position="27"/>
        <end position="136"/>
    </location>
</feature>
<gene>
    <name evidence="3" type="ORF">K8V32_11315</name>
</gene>
<dbReference type="Gene3D" id="2.60.40.1260">
    <property type="entry name" value="Lamin Tail domain"/>
    <property type="match status" value="1"/>
</dbReference>
<dbReference type="InterPro" id="IPR011852">
    <property type="entry name" value="TRAP_TAXI"/>
</dbReference>
<comment type="caution">
    <text evidence="3">The sequence shown here is derived from an EMBL/GenBank/DDBJ whole genome shotgun (WGS) entry which is preliminary data.</text>
</comment>